<dbReference type="EMBL" id="AUZZ01003707">
    <property type="protein sequence ID" value="EQD56269.1"/>
    <property type="molecule type" value="Genomic_DNA"/>
</dbReference>
<dbReference type="GO" id="GO:0016301">
    <property type="term" value="F:kinase activity"/>
    <property type="evidence" value="ECO:0007669"/>
    <property type="project" value="UniProtKB-KW"/>
</dbReference>
<organism evidence="1">
    <name type="scientific">mine drainage metagenome</name>
    <dbReference type="NCBI Taxonomy" id="410659"/>
    <lineage>
        <taxon>unclassified sequences</taxon>
        <taxon>metagenomes</taxon>
        <taxon>ecological metagenomes</taxon>
    </lineage>
</organism>
<accession>T1BSU7</accession>
<reference evidence="1" key="1">
    <citation type="submission" date="2013-08" db="EMBL/GenBank/DDBJ databases">
        <authorList>
            <person name="Mendez C."/>
            <person name="Richter M."/>
            <person name="Ferrer M."/>
            <person name="Sanchez J."/>
        </authorList>
    </citation>
    <scope>NUCLEOTIDE SEQUENCE</scope>
</reference>
<feature type="non-terminal residue" evidence="1">
    <location>
        <position position="1"/>
    </location>
</feature>
<gene>
    <name evidence="1" type="ORF">B2A_05341</name>
</gene>
<keyword evidence="1" id="KW-0418">Kinase</keyword>
<name>T1BSU7_9ZZZZ</name>
<sequence>AYTRFFHHYDDSPILIVNASEINPIEREEDYANLLSEIGRTRAGRHFFNPRAAALPPTGEPGMTDIYAQPESLSGPAPVTLGTAAAAQEKPAENRLPHGL</sequence>
<comment type="caution">
    <text evidence="1">The sequence shown here is derived from an EMBL/GenBank/DDBJ whole genome shotgun (WGS) entry which is preliminary data.</text>
</comment>
<reference evidence="1" key="2">
    <citation type="journal article" date="2014" name="ISME J.">
        <title>Microbial stratification in low pH oxic and suboxic macroscopic growths along an acid mine drainage.</title>
        <authorList>
            <person name="Mendez-Garcia C."/>
            <person name="Mesa V."/>
            <person name="Sprenger R.R."/>
            <person name="Richter M."/>
            <person name="Diez M.S."/>
            <person name="Solano J."/>
            <person name="Bargiela R."/>
            <person name="Golyshina O.V."/>
            <person name="Manteca A."/>
            <person name="Ramos J.L."/>
            <person name="Gallego J.R."/>
            <person name="Llorente I."/>
            <person name="Martins Dos Santos V.A."/>
            <person name="Jensen O.N."/>
            <person name="Pelaez A.I."/>
            <person name="Sanchez J."/>
            <person name="Ferrer M."/>
        </authorList>
    </citation>
    <scope>NUCLEOTIDE SEQUENCE</scope>
</reference>
<protein>
    <submittedName>
        <fullName evidence="1">Deoxynucleoside kinase</fullName>
    </submittedName>
</protein>
<evidence type="ECO:0000313" key="1">
    <source>
        <dbReference type="EMBL" id="EQD56269.1"/>
    </source>
</evidence>
<keyword evidence="1" id="KW-0808">Transferase</keyword>
<dbReference type="AlphaFoldDB" id="T1BSU7"/>
<proteinExistence type="predicted"/>